<dbReference type="EMBL" id="MCAQ01000006">
    <property type="protein sequence ID" value="RKF38873.1"/>
    <property type="molecule type" value="Genomic_DNA"/>
</dbReference>
<protein>
    <submittedName>
        <fullName evidence="1">Uncharacterized protein</fullName>
    </submittedName>
</protein>
<dbReference type="AlphaFoldDB" id="A0A420G129"/>
<evidence type="ECO:0000313" key="1">
    <source>
        <dbReference type="EMBL" id="RKF38873.1"/>
    </source>
</evidence>
<accession>A0A420G129</accession>
<proteinExistence type="predicted"/>
<reference evidence="1 2" key="1">
    <citation type="submission" date="2016-07" db="EMBL/GenBank/DDBJ databases">
        <title>Genome analysis of Sphingobacterium siyangense T12B17.</title>
        <authorList>
            <person name="Xu D."/>
            <person name="Su Y."/>
            <person name="Zheng S."/>
        </authorList>
    </citation>
    <scope>NUCLEOTIDE SEQUENCE [LARGE SCALE GENOMIC DNA]</scope>
    <source>
        <strain evidence="1 2">T12B17</strain>
    </source>
</reference>
<name>A0A420G129_9SPHI</name>
<sequence length="74" mass="8663">MDQLLRYTVANCGQAVDRTVNSFGIETFYRDIYKYGGSFGTPIFYNIIPNLMYETIKKVNKDLPRSLIFRKNDK</sequence>
<comment type="caution">
    <text evidence="1">The sequence shown here is derived from an EMBL/GenBank/DDBJ whole genome shotgun (WGS) entry which is preliminary data.</text>
</comment>
<keyword evidence="2" id="KW-1185">Reference proteome</keyword>
<gene>
    <name evidence="1" type="ORF">BCY89_26355</name>
</gene>
<organism evidence="1 2">
    <name type="scientific">Sphingobacterium siyangense</name>
    <dbReference type="NCBI Taxonomy" id="459529"/>
    <lineage>
        <taxon>Bacteria</taxon>
        <taxon>Pseudomonadati</taxon>
        <taxon>Bacteroidota</taxon>
        <taxon>Sphingobacteriia</taxon>
        <taxon>Sphingobacteriales</taxon>
        <taxon>Sphingobacteriaceae</taxon>
        <taxon>Sphingobacterium</taxon>
    </lineage>
</organism>
<evidence type="ECO:0000313" key="2">
    <source>
        <dbReference type="Proteomes" id="UP000286402"/>
    </source>
</evidence>
<dbReference type="Proteomes" id="UP000286402">
    <property type="component" value="Unassembled WGS sequence"/>
</dbReference>